<dbReference type="InterPro" id="IPR014710">
    <property type="entry name" value="RmlC-like_jellyroll"/>
</dbReference>
<dbReference type="InterPro" id="IPR010282">
    <property type="entry name" value="Uncharacterised_HutD/Ves"/>
</dbReference>
<accession>A0A430AN13</accession>
<evidence type="ECO:0000313" key="1">
    <source>
        <dbReference type="EMBL" id="RSU09479.1"/>
    </source>
</evidence>
<protein>
    <recommendedName>
        <fullName evidence="3">HutD-family protein</fullName>
    </recommendedName>
</protein>
<evidence type="ECO:0000313" key="2">
    <source>
        <dbReference type="Proteomes" id="UP000287605"/>
    </source>
</evidence>
<comment type="caution">
    <text evidence="1">The sequence shown here is derived from an EMBL/GenBank/DDBJ whole genome shotgun (WGS) entry which is preliminary data.</text>
</comment>
<organism evidence="1 2">
    <name type="scientific">Vagococcus elongatus</name>
    <dbReference type="NCBI Taxonomy" id="180344"/>
    <lineage>
        <taxon>Bacteria</taxon>
        <taxon>Bacillati</taxon>
        <taxon>Bacillota</taxon>
        <taxon>Bacilli</taxon>
        <taxon>Lactobacillales</taxon>
        <taxon>Enterococcaceae</taxon>
        <taxon>Vagococcus</taxon>
    </lineage>
</organism>
<sequence length="199" mass="22935">MLMWMVIFPDYFNMEIVHLTSADYKLSNWSGGKTREIFLSPFGGNYELRAFDFRISSAVIELQQSEFTPLPNFKRKLMPLTDSITLKQNEQVIELKPFDVFSFDGSIPTTSYGQCIDFNLIYKKTMVGEMYALDLQPGSMAIKNDCFLYFLDDCILKVNGQIFSLKKDETLNISKVEQPFDLEILETVESSKLIYVSCI</sequence>
<keyword evidence="2" id="KW-1185">Reference proteome</keyword>
<dbReference type="AlphaFoldDB" id="A0A430AN13"/>
<proteinExistence type="predicted"/>
<gene>
    <name evidence="1" type="ORF">CBF29_11565</name>
</gene>
<evidence type="ECO:0008006" key="3">
    <source>
        <dbReference type="Google" id="ProtNLM"/>
    </source>
</evidence>
<name>A0A430AN13_9ENTE</name>
<dbReference type="PANTHER" id="PTHR37943:SF1">
    <property type="entry name" value="PROTEIN VES"/>
    <property type="match status" value="1"/>
</dbReference>
<dbReference type="Proteomes" id="UP000287605">
    <property type="component" value="Unassembled WGS sequence"/>
</dbReference>
<dbReference type="SUPFAM" id="SSF51182">
    <property type="entry name" value="RmlC-like cupins"/>
    <property type="match status" value="1"/>
</dbReference>
<dbReference type="Gene3D" id="2.60.120.10">
    <property type="entry name" value="Jelly Rolls"/>
    <property type="match status" value="1"/>
</dbReference>
<reference evidence="1 2" key="1">
    <citation type="submission" date="2017-05" db="EMBL/GenBank/DDBJ databases">
        <title>Vagococcus spp. assemblies.</title>
        <authorList>
            <person name="Gulvik C.A."/>
        </authorList>
    </citation>
    <scope>NUCLEOTIDE SEQUENCE [LARGE SCALE GENOMIC DNA]</scope>
    <source>
        <strain evidence="1 2">CCUG 51432</strain>
    </source>
</reference>
<dbReference type="InterPro" id="IPR011051">
    <property type="entry name" value="RmlC_Cupin_sf"/>
</dbReference>
<dbReference type="Pfam" id="PF05962">
    <property type="entry name" value="HutD"/>
    <property type="match status" value="1"/>
</dbReference>
<dbReference type="PANTHER" id="PTHR37943">
    <property type="entry name" value="PROTEIN VES"/>
    <property type="match status" value="1"/>
</dbReference>
<dbReference type="EMBL" id="NGKA01000021">
    <property type="protein sequence ID" value="RSU09479.1"/>
    <property type="molecule type" value="Genomic_DNA"/>
</dbReference>